<protein>
    <submittedName>
        <fullName evidence="1">Uncharacterized protein</fullName>
    </submittedName>
</protein>
<evidence type="ECO:0000313" key="1">
    <source>
        <dbReference type="EMBL" id="KAK5240598.1"/>
    </source>
</evidence>
<gene>
    <name evidence="1" type="ORF">LTR16_010429</name>
</gene>
<dbReference type="Proteomes" id="UP001357485">
    <property type="component" value="Unassembled WGS sequence"/>
</dbReference>
<comment type="caution">
    <text evidence="1">The sequence shown here is derived from an EMBL/GenBank/DDBJ whole genome shotgun (WGS) entry which is preliminary data.</text>
</comment>
<name>A0ABR0LUV2_9PEZI</name>
<reference evidence="1 2" key="1">
    <citation type="submission" date="2023-08" db="EMBL/GenBank/DDBJ databases">
        <title>Black Yeasts Isolated from many extreme environments.</title>
        <authorList>
            <person name="Coleine C."/>
            <person name="Stajich J.E."/>
            <person name="Selbmann L."/>
        </authorList>
    </citation>
    <scope>NUCLEOTIDE SEQUENCE [LARGE SCALE GENOMIC DNA]</scope>
    <source>
        <strain evidence="1 2">CCFEE 536</strain>
    </source>
</reference>
<accession>A0ABR0LUV2</accession>
<dbReference type="EMBL" id="JAVRRA010011170">
    <property type="protein sequence ID" value="KAK5240598.1"/>
    <property type="molecule type" value="Genomic_DNA"/>
</dbReference>
<proteinExistence type="predicted"/>
<feature type="non-terminal residue" evidence="1">
    <location>
        <position position="1"/>
    </location>
</feature>
<keyword evidence="2" id="KW-1185">Reference proteome</keyword>
<sequence>DIILWDQPSATLSALHRSKELRIVIPKTWLRHHNEHQKAGLKLQDDTMAGPEEDVDTLVNYSLISEADLCEGGDDKMASLSG</sequence>
<organism evidence="1 2">
    <name type="scientific">Cryomyces antarcticus</name>
    <dbReference type="NCBI Taxonomy" id="329879"/>
    <lineage>
        <taxon>Eukaryota</taxon>
        <taxon>Fungi</taxon>
        <taxon>Dikarya</taxon>
        <taxon>Ascomycota</taxon>
        <taxon>Pezizomycotina</taxon>
        <taxon>Dothideomycetes</taxon>
        <taxon>Dothideomycetes incertae sedis</taxon>
        <taxon>Cryomyces</taxon>
    </lineage>
</organism>
<evidence type="ECO:0000313" key="2">
    <source>
        <dbReference type="Proteomes" id="UP001357485"/>
    </source>
</evidence>
<feature type="non-terminal residue" evidence="1">
    <location>
        <position position="82"/>
    </location>
</feature>